<dbReference type="SUPFAM" id="SSF55874">
    <property type="entry name" value="ATPase domain of HSP90 chaperone/DNA topoisomerase II/histidine kinase"/>
    <property type="match status" value="1"/>
</dbReference>
<dbReference type="EMBL" id="BMKM01000002">
    <property type="protein sequence ID" value="GGE15302.1"/>
    <property type="molecule type" value="Genomic_DNA"/>
</dbReference>
<dbReference type="Pfam" id="PF07730">
    <property type="entry name" value="HisKA_3"/>
    <property type="match status" value="1"/>
</dbReference>
<keyword evidence="4" id="KW-0808">Transferase</keyword>
<keyword evidence="11" id="KW-0812">Transmembrane</keyword>
<keyword evidence="10" id="KW-0175">Coiled coil</keyword>
<dbReference type="InterPro" id="IPR011712">
    <property type="entry name" value="Sig_transdc_His_kin_sub3_dim/P"/>
</dbReference>
<organism evidence="13 14">
    <name type="scientific">Sphingobacterium cellulitidis</name>
    <dbReference type="NCBI Taxonomy" id="1768011"/>
    <lineage>
        <taxon>Bacteria</taxon>
        <taxon>Pseudomonadati</taxon>
        <taxon>Bacteroidota</taxon>
        <taxon>Sphingobacteriia</taxon>
        <taxon>Sphingobacteriales</taxon>
        <taxon>Sphingobacteriaceae</taxon>
        <taxon>Sphingobacterium</taxon>
    </lineage>
</organism>
<dbReference type="InterPro" id="IPR019734">
    <property type="entry name" value="TPR_rpt"/>
</dbReference>
<dbReference type="PANTHER" id="PTHR24421:SF10">
    <property type="entry name" value="NITRATE_NITRITE SENSOR PROTEIN NARQ"/>
    <property type="match status" value="1"/>
</dbReference>
<dbReference type="Gene3D" id="1.20.5.1930">
    <property type="match status" value="1"/>
</dbReference>
<evidence type="ECO:0000256" key="3">
    <source>
        <dbReference type="ARBA" id="ARBA00022553"/>
    </source>
</evidence>
<dbReference type="GO" id="GO:0000155">
    <property type="term" value="F:phosphorelay sensor kinase activity"/>
    <property type="evidence" value="ECO:0007669"/>
    <property type="project" value="InterPro"/>
</dbReference>
<dbReference type="GO" id="GO:0005524">
    <property type="term" value="F:ATP binding"/>
    <property type="evidence" value="ECO:0007669"/>
    <property type="project" value="UniProtKB-KW"/>
</dbReference>
<sequence>MVIFIDKITVTYNLMSKFQLYIICALLSLIHLFVNGQEFEQLSNKLNQAKNQEEKFSALLKLSDYWSYRDTAKSFESLKIAQPLIEGDKYRQARYLFYQAGVYYGYDNPKSQKLYMEAEEYFKHIESPEAYGYRAKLWHNYGSLEQQSDNDKLFLDITLNYCIPFAIKSGDNNLLMSYFTDVGMVFYNNNEYGKAMDYYEKAVSLVKTEQDETENLLWTYLNMFDVYFYQKERDKQMRILEKAEALLKKLPEQKLAGALYKNKARSLNQEGKYVEALQNIEKGMAAAKEYNSYWDFYSLKYEKAQIYKNSGNLQAAKTELAELLNDTRGSAMTKSRLAIITELAQLEFQLGNYKGAYELILKHKLANDSLSALDFRKQLAEMETQYRTKEKEQEIEILENRNLLNRALIFGGAILVLVLGSWLWYAWNVRKKRNLKDTILLRQQREIDVAKALVEGEEQERKRVARELHDGLLGRVTGLKMNVERIARDKSQNEYPMMISELETVINDLRHTAQNLEPSILKRNGLNEAIQHFCQSMQTDKTKISYYGHGMEAITDKNLQLSIYRIVQELVTNAVKHANASHILLQCSLENNYLLIEAEDNGKGFDPVKINRNMGLDNLESRLKTMSGSMKIDSKPNEGTHIIIECQL</sequence>
<keyword evidence="7" id="KW-0067">ATP-binding</keyword>
<keyword evidence="5" id="KW-0547">Nucleotide-binding</keyword>
<dbReference type="CDD" id="cd16917">
    <property type="entry name" value="HATPase_UhpB-NarQ-NarX-like"/>
    <property type="match status" value="1"/>
</dbReference>
<dbReference type="InterPro" id="IPR005467">
    <property type="entry name" value="His_kinase_dom"/>
</dbReference>
<dbReference type="InterPro" id="IPR011990">
    <property type="entry name" value="TPR-like_helical_dom_sf"/>
</dbReference>
<dbReference type="Pfam" id="PF02518">
    <property type="entry name" value="HATPase_c"/>
    <property type="match status" value="1"/>
</dbReference>
<feature type="transmembrane region" description="Helical" evidence="11">
    <location>
        <begin position="407"/>
        <end position="427"/>
    </location>
</feature>
<feature type="coiled-coil region" evidence="10">
    <location>
        <begin position="440"/>
        <end position="467"/>
    </location>
</feature>
<evidence type="ECO:0000256" key="10">
    <source>
        <dbReference type="SAM" id="Coils"/>
    </source>
</evidence>
<keyword evidence="11" id="KW-1133">Transmembrane helix</keyword>
<reference evidence="13" key="1">
    <citation type="journal article" date="2014" name="Int. J. Syst. Evol. Microbiol.">
        <title>Complete genome sequence of Corynebacterium casei LMG S-19264T (=DSM 44701T), isolated from a smear-ripened cheese.</title>
        <authorList>
            <consortium name="US DOE Joint Genome Institute (JGI-PGF)"/>
            <person name="Walter F."/>
            <person name="Albersmeier A."/>
            <person name="Kalinowski J."/>
            <person name="Ruckert C."/>
        </authorList>
    </citation>
    <scope>NUCLEOTIDE SEQUENCE</scope>
    <source>
        <strain evidence="13">CGMCC 1.15966</strain>
    </source>
</reference>
<keyword evidence="11" id="KW-0472">Membrane</keyword>
<dbReference type="AlphaFoldDB" id="A0A8H9G189"/>
<keyword evidence="9" id="KW-0802">TPR repeat</keyword>
<feature type="transmembrane region" description="Helical" evidence="11">
    <location>
        <begin position="18"/>
        <end position="36"/>
    </location>
</feature>
<evidence type="ECO:0000256" key="8">
    <source>
        <dbReference type="ARBA" id="ARBA00023012"/>
    </source>
</evidence>
<evidence type="ECO:0000256" key="2">
    <source>
        <dbReference type="ARBA" id="ARBA00012438"/>
    </source>
</evidence>
<keyword evidence="3" id="KW-0597">Phosphoprotein</keyword>
<evidence type="ECO:0000313" key="14">
    <source>
        <dbReference type="Proteomes" id="UP000614460"/>
    </source>
</evidence>
<name>A0A8H9G189_9SPHI</name>
<keyword evidence="6" id="KW-0418">Kinase</keyword>
<evidence type="ECO:0000259" key="12">
    <source>
        <dbReference type="PROSITE" id="PS50109"/>
    </source>
</evidence>
<dbReference type="PANTHER" id="PTHR24421">
    <property type="entry name" value="NITRATE/NITRITE SENSOR PROTEIN NARX-RELATED"/>
    <property type="match status" value="1"/>
</dbReference>
<evidence type="ECO:0000256" key="6">
    <source>
        <dbReference type="ARBA" id="ARBA00022777"/>
    </source>
</evidence>
<keyword evidence="8" id="KW-0902">Two-component regulatory system</keyword>
<evidence type="ECO:0000256" key="5">
    <source>
        <dbReference type="ARBA" id="ARBA00022741"/>
    </source>
</evidence>
<dbReference type="InterPro" id="IPR003594">
    <property type="entry name" value="HATPase_dom"/>
</dbReference>
<evidence type="ECO:0000256" key="9">
    <source>
        <dbReference type="PROSITE-ProRule" id="PRU00339"/>
    </source>
</evidence>
<evidence type="ECO:0000256" key="7">
    <source>
        <dbReference type="ARBA" id="ARBA00022840"/>
    </source>
</evidence>
<feature type="repeat" description="TPR" evidence="9">
    <location>
        <begin position="176"/>
        <end position="209"/>
    </location>
</feature>
<keyword evidence="14" id="KW-1185">Reference proteome</keyword>
<dbReference type="EC" id="2.7.13.3" evidence="2"/>
<dbReference type="InterPro" id="IPR036890">
    <property type="entry name" value="HATPase_C_sf"/>
</dbReference>
<dbReference type="SUPFAM" id="SSF48452">
    <property type="entry name" value="TPR-like"/>
    <property type="match status" value="1"/>
</dbReference>
<dbReference type="GO" id="GO:0016020">
    <property type="term" value="C:membrane"/>
    <property type="evidence" value="ECO:0007669"/>
    <property type="project" value="InterPro"/>
</dbReference>
<evidence type="ECO:0000313" key="13">
    <source>
        <dbReference type="EMBL" id="GGE15302.1"/>
    </source>
</evidence>
<comment type="caution">
    <text evidence="13">The sequence shown here is derived from an EMBL/GenBank/DDBJ whole genome shotgun (WGS) entry which is preliminary data.</text>
</comment>
<dbReference type="GO" id="GO:0046983">
    <property type="term" value="F:protein dimerization activity"/>
    <property type="evidence" value="ECO:0007669"/>
    <property type="project" value="InterPro"/>
</dbReference>
<feature type="domain" description="Histidine kinase" evidence="12">
    <location>
        <begin position="563"/>
        <end position="648"/>
    </location>
</feature>
<dbReference type="Proteomes" id="UP000614460">
    <property type="component" value="Unassembled WGS sequence"/>
</dbReference>
<gene>
    <name evidence="13" type="ORF">GCM10011516_11360</name>
</gene>
<dbReference type="SMART" id="SM00028">
    <property type="entry name" value="TPR"/>
    <property type="match status" value="3"/>
</dbReference>
<evidence type="ECO:0000256" key="4">
    <source>
        <dbReference type="ARBA" id="ARBA00022679"/>
    </source>
</evidence>
<dbReference type="InterPro" id="IPR050482">
    <property type="entry name" value="Sensor_HK_TwoCompSys"/>
</dbReference>
<evidence type="ECO:0000256" key="1">
    <source>
        <dbReference type="ARBA" id="ARBA00000085"/>
    </source>
</evidence>
<dbReference type="PROSITE" id="PS50005">
    <property type="entry name" value="TPR"/>
    <property type="match status" value="1"/>
</dbReference>
<dbReference type="Gene3D" id="1.25.40.10">
    <property type="entry name" value="Tetratricopeptide repeat domain"/>
    <property type="match status" value="2"/>
</dbReference>
<evidence type="ECO:0000256" key="11">
    <source>
        <dbReference type="SAM" id="Phobius"/>
    </source>
</evidence>
<protein>
    <recommendedName>
        <fullName evidence="2">histidine kinase</fullName>
        <ecNumber evidence="2">2.7.13.3</ecNumber>
    </recommendedName>
</protein>
<dbReference type="PROSITE" id="PS50109">
    <property type="entry name" value="HIS_KIN"/>
    <property type="match status" value="1"/>
</dbReference>
<comment type="catalytic activity">
    <reaction evidence="1">
        <text>ATP + protein L-histidine = ADP + protein N-phospho-L-histidine.</text>
        <dbReference type="EC" id="2.7.13.3"/>
    </reaction>
</comment>
<proteinExistence type="predicted"/>
<dbReference type="Gene3D" id="3.30.565.10">
    <property type="entry name" value="Histidine kinase-like ATPase, C-terminal domain"/>
    <property type="match status" value="1"/>
</dbReference>
<accession>A0A8H9G189</accession>
<reference evidence="13" key="2">
    <citation type="submission" date="2020-09" db="EMBL/GenBank/DDBJ databases">
        <authorList>
            <person name="Sun Q."/>
            <person name="Zhou Y."/>
        </authorList>
    </citation>
    <scope>NUCLEOTIDE SEQUENCE</scope>
    <source>
        <strain evidence="13">CGMCC 1.15966</strain>
    </source>
</reference>